<proteinExistence type="predicted"/>
<dbReference type="Proteomes" id="UP000799423">
    <property type="component" value="Unassembled WGS sequence"/>
</dbReference>
<accession>A0A6A7AW73</accession>
<dbReference type="AlphaFoldDB" id="A0A6A7AW73"/>
<gene>
    <name evidence="2" type="ORF">T440DRAFT_510194</name>
</gene>
<keyword evidence="1" id="KW-0472">Membrane</keyword>
<dbReference type="OrthoDB" id="4582561at2759"/>
<feature type="transmembrane region" description="Helical" evidence="1">
    <location>
        <begin position="325"/>
        <end position="345"/>
    </location>
</feature>
<sequence length="390" mass="42310">MHPLEYTGLIDAANSNQRQDFLSFAGNAHRSSLNTGLFNFLRDEQGQTDCTDGYAIFSGRGQNARSDKGGVFRADAETSNYNAGMNFWSCALFPNVTSALLDDGLSLQNETFLPDHYAQPVAGTSATVVSFLSVCLSSWCGESSDCNASSCAMEQLTIGDSMLSAASVDTCLDHLCSLSAKKRSNPDIAGIGVIISYFIQYAFTAAGLCGLLVCAILIRWNIRRTKSQSGRDCPDEKSDSSSSLPIVLSVKETLVMALDDFQRAQCSFAIAINIASLVTLQLRSHAISYVDRRAMIAGSASGTLSTCLVLAALMESNKRHSKFTFWLTFTTWAISLSVGLHPQIFKYRDSTSDYLTKYPPVCGKSPPVNAGNYNPLCDDFESSRWIPIHG</sequence>
<keyword evidence="1" id="KW-1133">Transmembrane helix</keyword>
<evidence type="ECO:0000313" key="2">
    <source>
        <dbReference type="EMBL" id="KAF2847536.1"/>
    </source>
</evidence>
<dbReference type="EMBL" id="MU006325">
    <property type="protein sequence ID" value="KAF2847536.1"/>
    <property type="molecule type" value="Genomic_DNA"/>
</dbReference>
<evidence type="ECO:0000256" key="1">
    <source>
        <dbReference type="SAM" id="Phobius"/>
    </source>
</evidence>
<keyword evidence="3" id="KW-1185">Reference proteome</keyword>
<organism evidence="2 3">
    <name type="scientific">Plenodomus tracheiphilus IPT5</name>
    <dbReference type="NCBI Taxonomy" id="1408161"/>
    <lineage>
        <taxon>Eukaryota</taxon>
        <taxon>Fungi</taxon>
        <taxon>Dikarya</taxon>
        <taxon>Ascomycota</taxon>
        <taxon>Pezizomycotina</taxon>
        <taxon>Dothideomycetes</taxon>
        <taxon>Pleosporomycetidae</taxon>
        <taxon>Pleosporales</taxon>
        <taxon>Pleosporineae</taxon>
        <taxon>Leptosphaeriaceae</taxon>
        <taxon>Plenodomus</taxon>
    </lineage>
</organism>
<protein>
    <submittedName>
        <fullName evidence="2">Uncharacterized protein</fullName>
    </submittedName>
</protein>
<name>A0A6A7AW73_9PLEO</name>
<evidence type="ECO:0000313" key="3">
    <source>
        <dbReference type="Proteomes" id="UP000799423"/>
    </source>
</evidence>
<reference evidence="2" key="1">
    <citation type="submission" date="2020-01" db="EMBL/GenBank/DDBJ databases">
        <authorList>
            <consortium name="DOE Joint Genome Institute"/>
            <person name="Haridas S."/>
            <person name="Albert R."/>
            <person name="Binder M."/>
            <person name="Bloem J."/>
            <person name="Labutti K."/>
            <person name="Salamov A."/>
            <person name="Andreopoulos B."/>
            <person name="Baker S.E."/>
            <person name="Barry K."/>
            <person name="Bills G."/>
            <person name="Bluhm B.H."/>
            <person name="Cannon C."/>
            <person name="Castanera R."/>
            <person name="Culley D.E."/>
            <person name="Daum C."/>
            <person name="Ezra D."/>
            <person name="Gonzalez J.B."/>
            <person name="Henrissat B."/>
            <person name="Kuo A."/>
            <person name="Liang C."/>
            <person name="Lipzen A."/>
            <person name="Lutzoni F."/>
            <person name="Magnuson J."/>
            <person name="Mondo S."/>
            <person name="Nolan M."/>
            <person name="Ohm R."/>
            <person name="Pangilinan J."/>
            <person name="Park H.-J."/>
            <person name="Ramirez L."/>
            <person name="Alfaro M."/>
            <person name="Sun H."/>
            <person name="Tritt A."/>
            <person name="Yoshinaga Y."/>
            <person name="Zwiers L.-H."/>
            <person name="Turgeon B.G."/>
            <person name="Goodwin S.B."/>
            <person name="Spatafora J.W."/>
            <person name="Crous P.W."/>
            <person name="Grigoriev I.V."/>
        </authorList>
    </citation>
    <scope>NUCLEOTIDE SEQUENCE</scope>
    <source>
        <strain evidence="2">IPT5</strain>
    </source>
</reference>
<keyword evidence="1" id="KW-0812">Transmembrane</keyword>
<feature type="transmembrane region" description="Helical" evidence="1">
    <location>
        <begin position="188"/>
        <end position="218"/>
    </location>
</feature>